<evidence type="ECO:0000256" key="8">
    <source>
        <dbReference type="ARBA" id="ARBA00023033"/>
    </source>
</evidence>
<evidence type="ECO:0000256" key="6">
    <source>
        <dbReference type="ARBA" id="ARBA00023002"/>
    </source>
</evidence>
<dbReference type="PANTHER" id="PTHR46300">
    <property type="entry name" value="P450, PUTATIVE (EUROFUNG)-RELATED-RELATED"/>
    <property type="match status" value="1"/>
</dbReference>
<dbReference type="GO" id="GO:0016705">
    <property type="term" value="F:oxidoreductase activity, acting on paired donors, with incorporation or reduction of molecular oxygen"/>
    <property type="evidence" value="ECO:0007669"/>
    <property type="project" value="InterPro"/>
</dbReference>
<dbReference type="Proteomes" id="UP000298327">
    <property type="component" value="Unassembled WGS sequence"/>
</dbReference>
<evidence type="ECO:0000256" key="10">
    <source>
        <dbReference type="SAM" id="Phobius"/>
    </source>
</evidence>
<protein>
    <recommendedName>
        <fullName evidence="13">Cytochrome P450</fullName>
    </recommendedName>
</protein>
<evidence type="ECO:0000256" key="5">
    <source>
        <dbReference type="ARBA" id="ARBA00022723"/>
    </source>
</evidence>
<evidence type="ECO:0000256" key="1">
    <source>
        <dbReference type="ARBA" id="ARBA00001971"/>
    </source>
</evidence>
<dbReference type="CDD" id="cd11065">
    <property type="entry name" value="CYP64-like"/>
    <property type="match status" value="1"/>
</dbReference>
<keyword evidence="5 9" id="KW-0479">Metal-binding</keyword>
<keyword evidence="10" id="KW-0812">Transmembrane</keyword>
<evidence type="ECO:0000256" key="9">
    <source>
        <dbReference type="PIRSR" id="PIRSR602401-1"/>
    </source>
</evidence>
<dbReference type="EMBL" id="SEOQ01000547">
    <property type="protein sequence ID" value="TFY60735.1"/>
    <property type="molecule type" value="Genomic_DNA"/>
</dbReference>
<reference evidence="11 12" key="1">
    <citation type="submission" date="2019-02" db="EMBL/GenBank/DDBJ databases">
        <title>Genome sequencing of the rare red list fungi Dentipellis fragilis.</title>
        <authorList>
            <person name="Buettner E."/>
            <person name="Kellner H."/>
        </authorList>
    </citation>
    <scope>NUCLEOTIDE SEQUENCE [LARGE SCALE GENOMIC DNA]</scope>
    <source>
        <strain evidence="11 12">DSM 105465</strain>
    </source>
</reference>
<dbReference type="OrthoDB" id="2789670at2759"/>
<feature type="binding site" description="axial binding residue" evidence="9">
    <location>
        <position position="575"/>
    </location>
    <ligand>
        <name>heme</name>
        <dbReference type="ChEBI" id="CHEBI:30413"/>
    </ligand>
    <ligandPart>
        <name>Fe</name>
        <dbReference type="ChEBI" id="CHEBI:18248"/>
    </ligandPart>
</feature>
<dbReference type="PRINTS" id="PR00463">
    <property type="entry name" value="EP450I"/>
</dbReference>
<dbReference type="GO" id="GO:0020037">
    <property type="term" value="F:heme binding"/>
    <property type="evidence" value="ECO:0007669"/>
    <property type="project" value="InterPro"/>
</dbReference>
<dbReference type="InterPro" id="IPR002401">
    <property type="entry name" value="Cyt_P450_E_grp-I"/>
</dbReference>
<evidence type="ECO:0000256" key="7">
    <source>
        <dbReference type="ARBA" id="ARBA00023004"/>
    </source>
</evidence>
<keyword evidence="10" id="KW-1133">Transmembrane helix</keyword>
<dbReference type="SUPFAM" id="SSF48264">
    <property type="entry name" value="Cytochrome P450"/>
    <property type="match status" value="1"/>
</dbReference>
<accession>A0A4Y9YEH0</accession>
<comment type="cofactor">
    <cofactor evidence="1 9">
        <name>heme</name>
        <dbReference type="ChEBI" id="CHEBI:30413"/>
    </cofactor>
</comment>
<dbReference type="Pfam" id="PF00067">
    <property type="entry name" value="p450"/>
    <property type="match status" value="1"/>
</dbReference>
<dbReference type="Gene3D" id="1.10.630.10">
    <property type="entry name" value="Cytochrome P450"/>
    <property type="match status" value="1"/>
</dbReference>
<proteinExistence type="inferred from homology"/>
<dbReference type="STRING" id="205917.A0A4Y9YEH0"/>
<feature type="transmembrane region" description="Helical" evidence="10">
    <location>
        <begin position="140"/>
        <end position="160"/>
    </location>
</feature>
<keyword evidence="6" id="KW-0560">Oxidoreductase</keyword>
<evidence type="ECO:0000313" key="12">
    <source>
        <dbReference type="Proteomes" id="UP000298327"/>
    </source>
</evidence>
<sequence>MAPITNPIGCDIDFCFSRHEVPPDQLLWLLTTAETRARLKTQDFAQIWCAIRWRDIVRISAMRIEYHRQKDDTKRAKPSCNLQRRFGFMRGSLDHAQSSSACEHGQIASKYITASVWCCLRLSVVLHFHRTTKDVSRMSLSNPFLASIGILIFTLAIYAFKTRNAAHYPPGLPTLPLVGNQFSLPTRKPWETYFNWSKQLHGDVISVWALGQLTVVINSKKAAKELLERRSAIYSDRPTPTMIKLLGWDFNLAWIPYSEKWRVRRRILHENFHAQAVLAYRPLQKTKIRGFLKGVWGDPGEFGRYIRITAGAIAMSIAYGQGGGDPEDDKFVRAAEDALSMLSYSVFPGATAVNVFPFLRHLPGWLPGLGFKPFAARCTELTTNMKNAPWEFVKQGMADGTAGPSMASTLINRMREGPVGEDDEQAAKDACAITYVAGADTTVSAVSTAVLALLLNPEVQRRAQSEIDKVVGRDRLPEFEDRPATPYSEAVYREVLRWILVAPLSVPRAAFDDDVYEGYFIPKGTQIIANTWSMLHNPEEYPDPEAFKPERYLTPDGQLTDDDMKYAFGFGRRVCSGLHLADSTVWMIIVSFLSIFDIVPAKDKDGNDIPAEVDCSDGVVSHPFPFQCVFKPRDKAAEALLTRLGDMDSED</sequence>
<keyword evidence="4 9" id="KW-0349">Heme</keyword>
<evidence type="ECO:0000256" key="4">
    <source>
        <dbReference type="ARBA" id="ARBA00022617"/>
    </source>
</evidence>
<evidence type="ECO:0000256" key="2">
    <source>
        <dbReference type="ARBA" id="ARBA00005179"/>
    </source>
</evidence>
<organism evidence="11 12">
    <name type="scientific">Dentipellis fragilis</name>
    <dbReference type="NCBI Taxonomy" id="205917"/>
    <lineage>
        <taxon>Eukaryota</taxon>
        <taxon>Fungi</taxon>
        <taxon>Dikarya</taxon>
        <taxon>Basidiomycota</taxon>
        <taxon>Agaricomycotina</taxon>
        <taxon>Agaricomycetes</taxon>
        <taxon>Russulales</taxon>
        <taxon>Hericiaceae</taxon>
        <taxon>Dentipellis</taxon>
    </lineage>
</organism>
<name>A0A4Y9YEH0_9AGAM</name>
<evidence type="ECO:0008006" key="13">
    <source>
        <dbReference type="Google" id="ProtNLM"/>
    </source>
</evidence>
<keyword evidence="12" id="KW-1185">Reference proteome</keyword>
<comment type="caution">
    <text evidence="11">The sequence shown here is derived from an EMBL/GenBank/DDBJ whole genome shotgun (WGS) entry which is preliminary data.</text>
</comment>
<dbReference type="InterPro" id="IPR036396">
    <property type="entry name" value="Cyt_P450_sf"/>
</dbReference>
<dbReference type="GO" id="GO:0005506">
    <property type="term" value="F:iron ion binding"/>
    <property type="evidence" value="ECO:0007669"/>
    <property type="project" value="InterPro"/>
</dbReference>
<dbReference type="AlphaFoldDB" id="A0A4Y9YEH0"/>
<dbReference type="InterPro" id="IPR001128">
    <property type="entry name" value="Cyt_P450"/>
</dbReference>
<comment type="similarity">
    <text evidence="3">Belongs to the cytochrome P450 family.</text>
</comment>
<dbReference type="InterPro" id="IPR050364">
    <property type="entry name" value="Cytochrome_P450_fung"/>
</dbReference>
<keyword evidence="10" id="KW-0472">Membrane</keyword>
<dbReference type="PANTHER" id="PTHR46300:SF7">
    <property type="entry name" value="P450, PUTATIVE (EUROFUNG)-RELATED"/>
    <property type="match status" value="1"/>
</dbReference>
<evidence type="ECO:0000313" key="11">
    <source>
        <dbReference type="EMBL" id="TFY60735.1"/>
    </source>
</evidence>
<comment type="pathway">
    <text evidence="2">Secondary metabolite biosynthesis.</text>
</comment>
<gene>
    <name evidence="11" type="ORF">EVG20_g7315</name>
</gene>
<keyword evidence="7 9" id="KW-0408">Iron</keyword>
<keyword evidence="8" id="KW-0503">Monooxygenase</keyword>
<evidence type="ECO:0000256" key="3">
    <source>
        <dbReference type="ARBA" id="ARBA00010617"/>
    </source>
</evidence>
<dbReference type="GO" id="GO:0004497">
    <property type="term" value="F:monooxygenase activity"/>
    <property type="evidence" value="ECO:0007669"/>
    <property type="project" value="UniProtKB-KW"/>
</dbReference>